<sequence>MPKGASGQDLWAWLAQNTESKYLEFVPDAWWQPGNFDASKRAPMRAAIEQRIKDRHDIDLIIAMGTWAGQDMRALGPPVPTIVASTSDPVASGISDSVKDSGRDNLQARIEPERYQRQVRLFHEIVPFKKLGIVYENSDAGRTYGAVAAVEQVSKELGFAVQPCYAQSNSITTEQAVTNAVECYKKLTEERVDAVYVTTHRGVTADSIKEIAKILEQAKVPSFSMNGSKEVKSGILLSLAQADLSYVGLFHAESIARVFNGAKPRQLSQIWIDPPKIALNLATARAIGFDPPVDILLAADEVYETAP</sequence>
<gene>
    <name evidence="1" type="ORF">ACFOY1_12015</name>
</gene>
<dbReference type="Gene3D" id="3.40.50.2300">
    <property type="match status" value="2"/>
</dbReference>
<evidence type="ECO:0000313" key="2">
    <source>
        <dbReference type="Proteomes" id="UP001595848"/>
    </source>
</evidence>
<evidence type="ECO:0000313" key="1">
    <source>
        <dbReference type="EMBL" id="MFC4201681.1"/>
    </source>
</evidence>
<dbReference type="InterPro" id="IPR007487">
    <property type="entry name" value="ABC_transpt-TYRBP-like"/>
</dbReference>
<name>A0ABV8NZC8_9BURK</name>
<reference evidence="2" key="1">
    <citation type="journal article" date="2019" name="Int. J. Syst. Evol. Microbiol.">
        <title>The Global Catalogue of Microorganisms (GCM) 10K type strain sequencing project: providing services to taxonomists for standard genome sequencing and annotation.</title>
        <authorList>
            <consortium name="The Broad Institute Genomics Platform"/>
            <consortium name="The Broad Institute Genome Sequencing Center for Infectious Disease"/>
            <person name="Wu L."/>
            <person name="Ma J."/>
        </authorList>
    </citation>
    <scope>NUCLEOTIDE SEQUENCE [LARGE SCALE GENOMIC DNA]</scope>
    <source>
        <strain evidence="2">LMG 24813</strain>
    </source>
</reference>
<proteinExistence type="predicted"/>
<organism evidence="1 2">
    <name type="scientific">Candidimonas humi</name>
    <dbReference type="NCBI Taxonomy" id="683355"/>
    <lineage>
        <taxon>Bacteria</taxon>
        <taxon>Pseudomonadati</taxon>
        <taxon>Pseudomonadota</taxon>
        <taxon>Betaproteobacteria</taxon>
        <taxon>Burkholderiales</taxon>
        <taxon>Alcaligenaceae</taxon>
        <taxon>Candidimonas</taxon>
    </lineage>
</organism>
<protein>
    <submittedName>
        <fullName evidence="1">ABC transporter substrate-binding protein</fullName>
    </submittedName>
</protein>
<comment type="caution">
    <text evidence="1">The sequence shown here is derived from an EMBL/GenBank/DDBJ whole genome shotgun (WGS) entry which is preliminary data.</text>
</comment>
<dbReference type="Proteomes" id="UP001595848">
    <property type="component" value="Unassembled WGS sequence"/>
</dbReference>
<dbReference type="RefSeq" id="WP_376810954.1">
    <property type="nucleotide sequence ID" value="NZ_JBHSBV010000004.1"/>
</dbReference>
<keyword evidence="2" id="KW-1185">Reference proteome</keyword>
<dbReference type="EMBL" id="JBHSBV010000004">
    <property type="protein sequence ID" value="MFC4201681.1"/>
    <property type="molecule type" value="Genomic_DNA"/>
</dbReference>
<dbReference type="Pfam" id="PF04392">
    <property type="entry name" value="ABC_sub_bind"/>
    <property type="match status" value="1"/>
</dbReference>
<accession>A0ABV8NZC8</accession>
<dbReference type="PANTHER" id="PTHR35271">
    <property type="entry name" value="ABC TRANSPORTER, SUBSTRATE-BINDING LIPOPROTEIN-RELATED"/>
    <property type="match status" value="1"/>
</dbReference>
<dbReference type="PANTHER" id="PTHR35271:SF1">
    <property type="entry name" value="ABC TRANSPORTER, SUBSTRATE-BINDING LIPOPROTEIN"/>
    <property type="match status" value="1"/>
</dbReference>